<dbReference type="PANTHER" id="PTHR21139:SF42">
    <property type="entry name" value="TRIOSEPHOSPHATE ISOMERASE"/>
    <property type="match status" value="1"/>
</dbReference>
<dbReference type="Pfam" id="PF00121">
    <property type="entry name" value="TIM"/>
    <property type="match status" value="1"/>
</dbReference>
<dbReference type="EC" id="5.3.1.1" evidence="7 8"/>
<dbReference type="InterPro" id="IPR035990">
    <property type="entry name" value="TIM_sf"/>
</dbReference>
<dbReference type="InterPro" id="IPR022896">
    <property type="entry name" value="TrioseP_Isoase_bac/euk"/>
</dbReference>
<comment type="pathway">
    <text evidence="1">Carbohydrate metabolism; erythritol degradation.</text>
</comment>
<comment type="similarity">
    <text evidence="2 7 8">Belongs to the triosephosphate isomerase family.</text>
</comment>
<keyword evidence="10" id="KW-1185">Reference proteome</keyword>
<evidence type="ECO:0000256" key="2">
    <source>
        <dbReference type="ARBA" id="ARBA00007422"/>
    </source>
</evidence>
<feature type="binding site" evidence="7">
    <location>
        <position position="173"/>
    </location>
    <ligand>
        <name>substrate</name>
    </ligand>
</feature>
<comment type="subunit">
    <text evidence="7 8">Homodimer.</text>
</comment>
<evidence type="ECO:0000256" key="5">
    <source>
        <dbReference type="ARBA" id="ARBA00023152"/>
    </source>
</evidence>
<dbReference type="PROSITE" id="PS00171">
    <property type="entry name" value="TIM_1"/>
    <property type="match status" value="1"/>
</dbReference>
<comment type="caution">
    <text evidence="9">The sequence shown here is derived from an EMBL/GenBank/DDBJ whole genome shotgun (WGS) entry which is preliminary data.</text>
</comment>
<name>A0ABU5GRQ7_9GAMM</name>
<dbReference type="PROSITE" id="PS51440">
    <property type="entry name" value="TIM_2"/>
    <property type="match status" value="1"/>
</dbReference>
<dbReference type="InterPro" id="IPR000652">
    <property type="entry name" value="Triosephosphate_isomerase"/>
</dbReference>
<dbReference type="InterPro" id="IPR013785">
    <property type="entry name" value="Aldolase_TIM"/>
</dbReference>
<keyword evidence="4 7" id="KW-0963">Cytoplasm</keyword>
<evidence type="ECO:0000256" key="4">
    <source>
        <dbReference type="ARBA" id="ARBA00022490"/>
    </source>
</evidence>
<feature type="active site" description="Proton acceptor" evidence="7">
    <location>
        <position position="167"/>
    </location>
</feature>
<gene>
    <name evidence="7 9" type="primary">tpiA</name>
    <name evidence="9" type="ORF">TOI97_07870</name>
</gene>
<dbReference type="Proteomes" id="UP001294570">
    <property type="component" value="Unassembled WGS sequence"/>
</dbReference>
<feature type="binding site" evidence="7">
    <location>
        <position position="212"/>
    </location>
    <ligand>
        <name>substrate</name>
    </ligand>
</feature>
<organism evidence="9 10">
    <name type="scientific">Denitrificimonas halotolerans</name>
    <dbReference type="NCBI Taxonomy" id="3098930"/>
    <lineage>
        <taxon>Bacteria</taxon>
        <taxon>Pseudomonadati</taxon>
        <taxon>Pseudomonadota</taxon>
        <taxon>Gammaproteobacteria</taxon>
        <taxon>Pseudomonadales</taxon>
        <taxon>Pseudomonadaceae</taxon>
        <taxon>Denitrificimonas</taxon>
    </lineage>
</organism>
<comment type="function">
    <text evidence="7">Involved in the gluconeogenesis. Catalyzes stereospecifically the conversion of dihydroxyacetone phosphate (DHAP) to D-glyceraldehyde-3-phosphate (G3P).</text>
</comment>
<keyword evidence="3 7" id="KW-0312">Gluconeogenesis</keyword>
<dbReference type="CDD" id="cd00311">
    <property type="entry name" value="TIM"/>
    <property type="match status" value="1"/>
</dbReference>
<evidence type="ECO:0000256" key="3">
    <source>
        <dbReference type="ARBA" id="ARBA00022432"/>
    </source>
</evidence>
<evidence type="ECO:0000256" key="7">
    <source>
        <dbReference type="HAMAP-Rule" id="MF_00147"/>
    </source>
</evidence>
<feature type="binding site" evidence="7">
    <location>
        <begin position="233"/>
        <end position="234"/>
    </location>
    <ligand>
        <name>substrate</name>
    </ligand>
</feature>
<reference evidence="9 10" key="1">
    <citation type="submission" date="2023-12" db="EMBL/GenBank/DDBJ databases">
        <title>Denitrificimonas halotolerans sp. nov.,a novel species isolated from landfill leachate.</title>
        <authorList>
            <person name="Wang S."/>
        </authorList>
    </citation>
    <scope>NUCLEOTIDE SEQUENCE [LARGE SCALE GENOMIC DNA]</scope>
    <source>
        <strain evidence="9 10">JX-1</strain>
    </source>
</reference>
<evidence type="ECO:0000256" key="1">
    <source>
        <dbReference type="ARBA" id="ARBA00004939"/>
    </source>
</evidence>
<feature type="binding site" evidence="7">
    <location>
        <begin position="9"/>
        <end position="11"/>
    </location>
    <ligand>
        <name>substrate</name>
    </ligand>
</feature>
<dbReference type="EMBL" id="JAXIVU010000009">
    <property type="protein sequence ID" value="MDY7219484.1"/>
    <property type="molecule type" value="Genomic_DNA"/>
</dbReference>
<protein>
    <recommendedName>
        <fullName evidence="7 8">Triosephosphate isomerase</fullName>
        <shortName evidence="7">TIM</shortName>
        <shortName evidence="7">TPI</shortName>
        <ecNumber evidence="7 8">5.3.1.1</ecNumber>
    </recommendedName>
    <alternativeName>
        <fullName evidence="7">Triose-phosphate isomerase</fullName>
    </alternativeName>
</protein>
<keyword evidence="5 7" id="KW-0324">Glycolysis</keyword>
<dbReference type="RefSeq" id="WP_321553574.1">
    <property type="nucleotide sequence ID" value="NZ_JAXIVU010000009.1"/>
</dbReference>
<comment type="pathway">
    <text evidence="7 8">Carbohydrate degradation; glycolysis; D-glyceraldehyde 3-phosphate from glycerone phosphate: step 1/1.</text>
</comment>
<evidence type="ECO:0000313" key="9">
    <source>
        <dbReference type="EMBL" id="MDY7219484.1"/>
    </source>
</evidence>
<comment type="catalytic activity">
    <reaction evidence="7 8">
        <text>D-glyceraldehyde 3-phosphate = dihydroxyacetone phosphate</text>
        <dbReference type="Rhea" id="RHEA:18585"/>
        <dbReference type="ChEBI" id="CHEBI:57642"/>
        <dbReference type="ChEBI" id="CHEBI:59776"/>
        <dbReference type="EC" id="5.3.1.1"/>
    </reaction>
</comment>
<dbReference type="HAMAP" id="MF_00147_B">
    <property type="entry name" value="TIM_B"/>
    <property type="match status" value="1"/>
</dbReference>
<evidence type="ECO:0000256" key="6">
    <source>
        <dbReference type="ARBA" id="ARBA00023235"/>
    </source>
</evidence>
<dbReference type="SUPFAM" id="SSF51351">
    <property type="entry name" value="Triosephosphate isomerase (TIM)"/>
    <property type="match status" value="1"/>
</dbReference>
<dbReference type="GO" id="GO:0004807">
    <property type="term" value="F:triose-phosphate isomerase activity"/>
    <property type="evidence" value="ECO:0007669"/>
    <property type="project" value="UniProtKB-EC"/>
</dbReference>
<dbReference type="Gene3D" id="3.20.20.70">
    <property type="entry name" value="Aldolase class I"/>
    <property type="match status" value="1"/>
</dbReference>
<keyword evidence="6 7" id="KW-0413">Isomerase</keyword>
<dbReference type="PANTHER" id="PTHR21139">
    <property type="entry name" value="TRIOSEPHOSPHATE ISOMERASE"/>
    <property type="match status" value="1"/>
</dbReference>
<comment type="pathway">
    <text evidence="7 8">Carbohydrate biosynthesis; gluconeogenesis.</text>
</comment>
<evidence type="ECO:0000256" key="8">
    <source>
        <dbReference type="RuleBase" id="RU363013"/>
    </source>
</evidence>
<dbReference type="InterPro" id="IPR020861">
    <property type="entry name" value="Triosephosphate_isomerase_AS"/>
</dbReference>
<sequence>MRRPLVAGNWKMHGSCTSIKQLLSELVDERLPENVEVAVFPGLVHLQTVIAQLADSSIAVGAQDCAVQLEEGALTGETSALQLKDIECSMVLVGHSERRQLQEETDSVICRKFSAAQAAGLIPVLCVGETLAEREAGNAVAVVQRQVDAVLVELGVESLVHAVVAYEPVWAIGTGLTATPEQAQEIHAQIREHVAKYSAEVAKELRILYGGSVKAANAAELFAQADIDGGLVGGASLNAKEFSAICRAAGN</sequence>
<feature type="active site" description="Electrophile" evidence="7">
    <location>
        <position position="95"/>
    </location>
</feature>
<accession>A0ABU5GRQ7</accession>
<comment type="subcellular location">
    <subcellularLocation>
        <location evidence="7 8">Cytoplasm</location>
    </subcellularLocation>
</comment>
<proteinExistence type="inferred from homology"/>
<evidence type="ECO:0000313" key="10">
    <source>
        <dbReference type="Proteomes" id="UP001294570"/>
    </source>
</evidence>
<dbReference type="NCBIfam" id="TIGR00419">
    <property type="entry name" value="tim"/>
    <property type="match status" value="1"/>
</dbReference>